<dbReference type="PANTHER" id="PTHR23513:SF18">
    <property type="entry name" value="INTEGRAL MEMBRANE PROTEIN"/>
    <property type="match status" value="1"/>
</dbReference>
<evidence type="ECO:0000256" key="7">
    <source>
        <dbReference type="SAM" id="Phobius"/>
    </source>
</evidence>
<feature type="region of interest" description="Disordered" evidence="6">
    <location>
        <begin position="281"/>
        <end position="305"/>
    </location>
</feature>
<evidence type="ECO:0000256" key="6">
    <source>
        <dbReference type="SAM" id="MobiDB-lite"/>
    </source>
</evidence>
<keyword evidence="3 7" id="KW-0812">Transmembrane</keyword>
<sequence length="502" mass="51347">MTAPHPDSSSGDQRWRDPHPHPEQGSGGSGASKADRARAVGRGLGAGARGAARGVRGVARVTGRAGGYTVRQARRAARAEGAGDSGLSRLIEMHAFNTAGDAAVAISLAGTLFFQVPTGEARGQVALFLGLTMLPFAIVAPLIGPFLDRFSHGRRWAIGATMALRAFLCWVLASAVVTGSTVLFPAALGVLVASKAYGVTRAAAVPRLVPKSFTLVKANARISLAGIVGAGVSAPLAGLASTFGAQWSLRYAFVLFVIATVLAILLPAKVDSSQGEITLALGPGPTGTAEMPLGDAPGGRRGGRGRAARAQVPPAVAFALRANAGPRFLSGFLIMFMAFLLRENPIGDWRTEVLLGIVLGGAGLGNALGIAIGSTLRQVNSPLLVVVALAADAGIVLVSALFYGVVTLGLLGLTAGLAQALAKLALDATIQRDVPERVQSSAFARSDTTLQLAWVIGGFVGIAMPLLPRLGLGVACAVLAAWLAFVLVSRPGQDRPVRVPGR</sequence>
<dbReference type="GO" id="GO:0005886">
    <property type="term" value="C:plasma membrane"/>
    <property type="evidence" value="ECO:0007669"/>
    <property type="project" value="UniProtKB-SubCell"/>
</dbReference>
<dbReference type="Gene3D" id="1.20.1250.20">
    <property type="entry name" value="MFS general substrate transporter like domains"/>
    <property type="match status" value="1"/>
</dbReference>
<keyword evidence="2" id="KW-1003">Cell membrane</keyword>
<evidence type="ECO:0000256" key="5">
    <source>
        <dbReference type="ARBA" id="ARBA00023136"/>
    </source>
</evidence>
<comment type="caution">
    <text evidence="8">The sequence shown here is derived from an EMBL/GenBank/DDBJ whole genome shotgun (WGS) entry which is preliminary data.</text>
</comment>
<dbReference type="SUPFAM" id="SSF103473">
    <property type="entry name" value="MFS general substrate transporter"/>
    <property type="match status" value="1"/>
</dbReference>
<accession>A0A7X0VCX2</accession>
<dbReference type="InterPro" id="IPR011701">
    <property type="entry name" value="MFS"/>
</dbReference>
<feature type="transmembrane region" description="Helical" evidence="7">
    <location>
        <begin position="447"/>
        <end position="464"/>
    </location>
</feature>
<keyword evidence="9" id="KW-1185">Reference proteome</keyword>
<feature type="transmembrane region" description="Helical" evidence="7">
    <location>
        <begin position="353"/>
        <end position="376"/>
    </location>
</feature>
<gene>
    <name evidence="8" type="ORF">H5V45_15310</name>
</gene>
<evidence type="ECO:0000256" key="4">
    <source>
        <dbReference type="ARBA" id="ARBA00022989"/>
    </source>
</evidence>
<feature type="transmembrane region" description="Helical" evidence="7">
    <location>
        <begin position="324"/>
        <end position="341"/>
    </location>
</feature>
<feature type="compositionally biased region" description="Basic and acidic residues" evidence="6">
    <location>
        <begin position="13"/>
        <end position="22"/>
    </location>
</feature>
<dbReference type="RefSeq" id="WP_185253722.1">
    <property type="nucleotide sequence ID" value="NZ_JACKXE010000001.1"/>
</dbReference>
<feature type="region of interest" description="Disordered" evidence="6">
    <location>
        <begin position="1"/>
        <end position="37"/>
    </location>
</feature>
<feature type="transmembrane region" description="Helical" evidence="7">
    <location>
        <begin position="249"/>
        <end position="268"/>
    </location>
</feature>
<keyword evidence="4 7" id="KW-1133">Transmembrane helix</keyword>
<dbReference type="AlphaFoldDB" id="A0A7X0VCX2"/>
<dbReference type="PANTHER" id="PTHR23513">
    <property type="entry name" value="INTEGRAL MEMBRANE EFFLUX PROTEIN-RELATED"/>
    <property type="match status" value="1"/>
</dbReference>
<evidence type="ECO:0000313" key="8">
    <source>
        <dbReference type="EMBL" id="MBB6628693.1"/>
    </source>
</evidence>
<dbReference type="EMBL" id="JACKXE010000001">
    <property type="protein sequence ID" value="MBB6628693.1"/>
    <property type="molecule type" value="Genomic_DNA"/>
</dbReference>
<dbReference type="Proteomes" id="UP000523955">
    <property type="component" value="Unassembled WGS sequence"/>
</dbReference>
<evidence type="ECO:0000256" key="3">
    <source>
        <dbReference type="ARBA" id="ARBA00022692"/>
    </source>
</evidence>
<proteinExistence type="predicted"/>
<evidence type="ECO:0000256" key="1">
    <source>
        <dbReference type="ARBA" id="ARBA00004651"/>
    </source>
</evidence>
<feature type="transmembrane region" description="Helical" evidence="7">
    <location>
        <begin position="224"/>
        <end position="243"/>
    </location>
</feature>
<dbReference type="InterPro" id="IPR036259">
    <property type="entry name" value="MFS_trans_sf"/>
</dbReference>
<name>A0A7X0VCX2_9ACTN</name>
<organism evidence="8 9">
    <name type="scientific">Nocardioides luti</name>
    <dbReference type="NCBI Taxonomy" id="2761101"/>
    <lineage>
        <taxon>Bacteria</taxon>
        <taxon>Bacillati</taxon>
        <taxon>Actinomycetota</taxon>
        <taxon>Actinomycetes</taxon>
        <taxon>Propionibacteriales</taxon>
        <taxon>Nocardioidaceae</taxon>
        <taxon>Nocardioides</taxon>
    </lineage>
</organism>
<keyword evidence="5 7" id="KW-0472">Membrane</keyword>
<evidence type="ECO:0000256" key="2">
    <source>
        <dbReference type="ARBA" id="ARBA00022475"/>
    </source>
</evidence>
<protein>
    <submittedName>
        <fullName evidence="8">MFS transporter</fullName>
    </submittedName>
</protein>
<feature type="transmembrane region" description="Helical" evidence="7">
    <location>
        <begin position="470"/>
        <end position="488"/>
    </location>
</feature>
<dbReference type="GO" id="GO:0022857">
    <property type="term" value="F:transmembrane transporter activity"/>
    <property type="evidence" value="ECO:0007669"/>
    <property type="project" value="InterPro"/>
</dbReference>
<feature type="transmembrane region" description="Helical" evidence="7">
    <location>
        <begin position="126"/>
        <end position="144"/>
    </location>
</feature>
<reference evidence="8 9" key="1">
    <citation type="submission" date="2020-08" db="EMBL/GenBank/DDBJ databases">
        <authorList>
            <person name="Seo M.-J."/>
        </authorList>
    </citation>
    <scope>NUCLEOTIDE SEQUENCE [LARGE SCALE GENOMIC DNA]</scope>
    <source>
        <strain evidence="8 9">KIGAM211</strain>
    </source>
</reference>
<dbReference type="Pfam" id="PF07690">
    <property type="entry name" value="MFS_1"/>
    <property type="match status" value="1"/>
</dbReference>
<comment type="subcellular location">
    <subcellularLocation>
        <location evidence="1">Cell membrane</location>
        <topology evidence="1">Multi-pass membrane protein</topology>
    </subcellularLocation>
</comment>
<evidence type="ECO:0000313" key="9">
    <source>
        <dbReference type="Proteomes" id="UP000523955"/>
    </source>
</evidence>